<comment type="caution">
    <text evidence="1">The sequence shown here is derived from an EMBL/GenBank/DDBJ whole genome shotgun (WGS) entry which is preliminary data.</text>
</comment>
<dbReference type="AlphaFoldDB" id="A0A8J4TC43"/>
<sequence>MLMLEPFVFGAFRITQIRVRCEVFHHRTHFCTGSAHCTFLTAGTRRCCYRK</sequence>
<keyword evidence="2" id="KW-1185">Reference proteome</keyword>
<dbReference type="GO" id="GO:0016787">
    <property type="term" value="F:hydrolase activity"/>
    <property type="evidence" value="ECO:0007669"/>
    <property type="project" value="UniProtKB-KW"/>
</dbReference>
<proteinExistence type="predicted"/>
<reference evidence="1" key="1">
    <citation type="submission" date="2020-07" db="EMBL/GenBank/DDBJ databases">
        <title>Clarias magur genome sequencing, assembly and annotation.</title>
        <authorList>
            <person name="Kushwaha B."/>
            <person name="Kumar R."/>
            <person name="Das P."/>
            <person name="Joshi C.G."/>
            <person name="Kumar D."/>
            <person name="Nagpure N.S."/>
            <person name="Pandey M."/>
            <person name="Agarwal S."/>
            <person name="Srivastava S."/>
            <person name="Singh M."/>
            <person name="Sahoo L."/>
            <person name="Jayasankar P."/>
            <person name="Meher P.K."/>
            <person name="Koringa P.G."/>
            <person name="Iquebal M.A."/>
            <person name="Das S.P."/>
            <person name="Bit A."/>
            <person name="Patnaik S."/>
            <person name="Patel N."/>
            <person name="Shah T.M."/>
            <person name="Hinsu A."/>
            <person name="Jena J.K."/>
        </authorList>
    </citation>
    <scope>NUCLEOTIDE SEQUENCE</scope>
    <source>
        <strain evidence="1">CIFAMagur01</strain>
        <tissue evidence="1">Testis</tissue>
    </source>
</reference>
<evidence type="ECO:0000313" key="1">
    <source>
        <dbReference type="EMBL" id="KAF5880068.1"/>
    </source>
</evidence>
<evidence type="ECO:0000313" key="2">
    <source>
        <dbReference type="Proteomes" id="UP000727407"/>
    </source>
</evidence>
<dbReference type="Proteomes" id="UP000727407">
    <property type="component" value="Unassembled WGS sequence"/>
</dbReference>
<accession>A0A8J4TC43</accession>
<name>A0A8J4TC43_CLAMG</name>
<organism evidence="1 2">
    <name type="scientific">Clarias magur</name>
    <name type="common">Asian catfish</name>
    <name type="synonym">Macropteronotus magur</name>
    <dbReference type="NCBI Taxonomy" id="1594786"/>
    <lineage>
        <taxon>Eukaryota</taxon>
        <taxon>Metazoa</taxon>
        <taxon>Chordata</taxon>
        <taxon>Craniata</taxon>
        <taxon>Vertebrata</taxon>
        <taxon>Euteleostomi</taxon>
        <taxon>Actinopterygii</taxon>
        <taxon>Neopterygii</taxon>
        <taxon>Teleostei</taxon>
        <taxon>Ostariophysi</taxon>
        <taxon>Siluriformes</taxon>
        <taxon>Clariidae</taxon>
        <taxon>Clarias</taxon>
    </lineage>
</organism>
<gene>
    <name evidence="1" type="primary">ubp7</name>
    <name evidence="1" type="ORF">DAT39_023427</name>
</gene>
<dbReference type="EMBL" id="QNUK01001717">
    <property type="protein sequence ID" value="KAF5880068.1"/>
    <property type="molecule type" value="Genomic_DNA"/>
</dbReference>
<keyword evidence="1" id="KW-0378">Hydrolase</keyword>
<protein>
    <submittedName>
        <fullName evidence="1">Putative ubiquitin carboxyl-terminal hydrolase 7</fullName>
    </submittedName>
</protein>